<evidence type="ECO:0000259" key="5">
    <source>
        <dbReference type="PROSITE" id="PS50943"/>
    </source>
</evidence>
<evidence type="ECO:0000256" key="1">
    <source>
        <dbReference type="ARBA" id="ARBA00023015"/>
    </source>
</evidence>
<dbReference type="SUPFAM" id="SSF47413">
    <property type="entry name" value="lambda repressor-like DNA-binding domains"/>
    <property type="match status" value="1"/>
</dbReference>
<dbReference type="CDD" id="cd00093">
    <property type="entry name" value="HTH_XRE"/>
    <property type="match status" value="1"/>
</dbReference>
<evidence type="ECO:0000256" key="3">
    <source>
        <dbReference type="ARBA" id="ARBA00023163"/>
    </source>
</evidence>
<evidence type="ECO:0000256" key="2">
    <source>
        <dbReference type="ARBA" id="ARBA00023125"/>
    </source>
</evidence>
<dbReference type="SUPFAM" id="SSF51306">
    <property type="entry name" value="LexA/Signal peptidase"/>
    <property type="match status" value="1"/>
</dbReference>
<dbReference type="InterPro" id="IPR010982">
    <property type="entry name" value="Lambda_DNA-bd_dom_sf"/>
</dbReference>
<accession>A0A7X5Y7A7</accession>
<dbReference type="PANTHER" id="PTHR40661">
    <property type="match status" value="1"/>
</dbReference>
<keyword evidence="2" id="KW-0238">DNA-binding</keyword>
<dbReference type="AlphaFoldDB" id="A0A7X5Y7A7"/>
<evidence type="ECO:0000313" key="6">
    <source>
        <dbReference type="EMBL" id="NJC06539.1"/>
    </source>
</evidence>
<dbReference type="Proteomes" id="UP000558192">
    <property type="component" value="Unassembled WGS sequence"/>
</dbReference>
<dbReference type="EMBL" id="JAATJC010000001">
    <property type="protein sequence ID" value="NJC06539.1"/>
    <property type="molecule type" value="Genomic_DNA"/>
</dbReference>
<evidence type="ECO:0000256" key="4">
    <source>
        <dbReference type="SAM" id="MobiDB-lite"/>
    </source>
</evidence>
<gene>
    <name evidence="6" type="ORF">GGQ97_002332</name>
</gene>
<dbReference type="InterPro" id="IPR001387">
    <property type="entry name" value="Cro/C1-type_HTH"/>
</dbReference>
<protein>
    <submittedName>
        <fullName evidence="6">Phage repressor protein C with HTH and peptisase S24 domain</fullName>
    </submittedName>
</protein>
<dbReference type="SMART" id="SM00530">
    <property type="entry name" value="HTH_XRE"/>
    <property type="match status" value="1"/>
</dbReference>
<feature type="region of interest" description="Disordered" evidence="4">
    <location>
        <begin position="18"/>
        <end position="43"/>
    </location>
</feature>
<evidence type="ECO:0000313" key="7">
    <source>
        <dbReference type="Proteomes" id="UP000558192"/>
    </source>
</evidence>
<dbReference type="Pfam" id="PF00717">
    <property type="entry name" value="Peptidase_S24"/>
    <property type="match status" value="1"/>
</dbReference>
<dbReference type="InterPro" id="IPR015927">
    <property type="entry name" value="Peptidase_S24_S26A/B/C"/>
</dbReference>
<keyword evidence="3" id="KW-0804">Transcription</keyword>
<reference evidence="6 7" key="1">
    <citation type="submission" date="2020-03" db="EMBL/GenBank/DDBJ databases">
        <title>Genomic Encyclopedia of Type Strains, Phase IV (KMG-IV): sequencing the most valuable type-strain genomes for metagenomic binning, comparative biology and taxonomic classification.</title>
        <authorList>
            <person name="Goeker M."/>
        </authorList>
    </citation>
    <scope>NUCLEOTIDE SEQUENCE [LARGE SCALE GENOMIC DNA]</scope>
    <source>
        <strain evidence="6 7">DSM 16846</strain>
    </source>
</reference>
<dbReference type="Gene3D" id="1.10.260.40">
    <property type="entry name" value="lambda repressor-like DNA-binding domains"/>
    <property type="match status" value="1"/>
</dbReference>
<proteinExistence type="predicted"/>
<organism evidence="6 7">
    <name type="scientific">Sphingomonas kaistensis</name>
    <dbReference type="NCBI Taxonomy" id="298708"/>
    <lineage>
        <taxon>Bacteria</taxon>
        <taxon>Pseudomonadati</taxon>
        <taxon>Pseudomonadota</taxon>
        <taxon>Alphaproteobacteria</taxon>
        <taxon>Sphingomonadales</taxon>
        <taxon>Sphingomonadaceae</taxon>
        <taxon>Sphingomonas</taxon>
    </lineage>
</organism>
<dbReference type="PANTHER" id="PTHR40661:SF3">
    <property type="entry name" value="FELS-1 PROPHAGE TRANSCRIPTIONAL REGULATOR"/>
    <property type="match status" value="1"/>
</dbReference>
<dbReference type="Pfam" id="PF01381">
    <property type="entry name" value="HTH_3"/>
    <property type="match status" value="1"/>
</dbReference>
<comment type="caution">
    <text evidence="6">The sequence shown here is derived from an EMBL/GenBank/DDBJ whole genome shotgun (WGS) entry which is preliminary data.</text>
</comment>
<dbReference type="InterPro" id="IPR039418">
    <property type="entry name" value="LexA-like"/>
</dbReference>
<keyword evidence="7" id="KW-1185">Reference proteome</keyword>
<dbReference type="CDD" id="cd06529">
    <property type="entry name" value="S24_LexA-like"/>
    <property type="match status" value="1"/>
</dbReference>
<dbReference type="GO" id="GO:0003677">
    <property type="term" value="F:DNA binding"/>
    <property type="evidence" value="ECO:0007669"/>
    <property type="project" value="UniProtKB-KW"/>
</dbReference>
<name>A0A7X5Y7A7_9SPHN</name>
<sequence length="306" mass="33525">MTADPGLGFGSKNELSRKGLAVVEPRPDGRLRDTVQSGEGGLPSSLVDGELECFVAHTPTYSEGYRPVNSQSDMAFYRDAYKFGQMTVGDRIDERLQKLGMSQAELARRVKVSQPTINALIRGNNTTSKHLHRIAAELETSPAFLAGETDNDAPVATAPSALEALTEKLDLAIVPELELGYSMGGGTTIFEQYEQKGIVPFQRAWLRSMMRGTVADLFVARGEGDSMQPTILDGDIVLVDTAQKDIRQQDRIWAVAYGDLGVIKRVRRTPKGSYLLLSDNAAVPPVECVDEEMQVVGRVIWIGRRI</sequence>
<dbReference type="PROSITE" id="PS50943">
    <property type="entry name" value="HTH_CROC1"/>
    <property type="match status" value="1"/>
</dbReference>
<feature type="domain" description="HTH cro/C1-type" evidence="5">
    <location>
        <begin position="92"/>
        <end position="145"/>
    </location>
</feature>
<dbReference type="InterPro" id="IPR036286">
    <property type="entry name" value="LexA/Signal_pep-like_sf"/>
</dbReference>
<keyword evidence="1" id="KW-0805">Transcription regulation</keyword>
<dbReference type="Gene3D" id="2.10.109.10">
    <property type="entry name" value="Umud Fragment, subunit A"/>
    <property type="match status" value="1"/>
</dbReference>